<proteinExistence type="predicted"/>
<keyword evidence="1" id="KW-0479">Metal-binding</keyword>
<reference evidence="7 8" key="1">
    <citation type="journal article" date="2015" name="Genome Biol. Evol.">
        <title>Comparative Genomics of a Bacterivorous Green Alga Reveals Evolutionary Causalities and Consequences of Phago-Mixotrophic Mode of Nutrition.</title>
        <authorList>
            <person name="Burns J.A."/>
            <person name="Paasch A."/>
            <person name="Narechania A."/>
            <person name="Kim E."/>
        </authorList>
    </citation>
    <scope>NUCLEOTIDE SEQUENCE [LARGE SCALE GENOMIC DNA]</scope>
    <source>
        <strain evidence="7 8">PLY_AMNH</strain>
    </source>
</reference>
<protein>
    <recommendedName>
        <fullName evidence="6">GRF-type domain-containing protein</fullName>
    </recommendedName>
</protein>
<evidence type="ECO:0000256" key="2">
    <source>
        <dbReference type="ARBA" id="ARBA00022771"/>
    </source>
</evidence>
<feature type="compositionally biased region" description="Low complexity" evidence="5">
    <location>
        <begin position="67"/>
        <end position="84"/>
    </location>
</feature>
<dbReference type="Proteomes" id="UP001190700">
    <property type="component" value="Unassembled WGS sequence"/>
</dbReference>
<comment type="caution">
    <text evidence="7">The sequence shown here is derived from an EMBL/GenBank/DDBJ whole genome shotgun (WGS) entry which is preliminary data.</text>
</comment>
<evidence type="ECO:0000259" key="6">
    <source>
        <dbReference type="PROSITE" id="PS51999"/>
    </source>
</evidence>
<dbReference type="PROSITE" id="PS51999">
    <property type="entry name" value="ZF_GRF"/>
    <property type="match status" value="1"/>
</dbReference>
<evidence type="ECO:0000256" key="5">
    <source>
        <dbReference type="SAM" id="MobiDB-lite"/>
    </source>
</evidence>
<name>A0AAE0FHE4_9CHLO</name>
<evidence type="ECO:0000256" key="1">
    <source>
        <dbReference type="ARBA" id="ARBA00022723"/>
    </source>
</evidence>
<accession>A0AAE0FHE4</accession>
<evidence type="ECO:0000313" key="7">
    <source>
        <dbReference type="EMBL" id="KAK3259882.1"/>
    </source>
</evidence>
<evidence type="ECO:0000256" key="3">
    <source>
        <dbReference type="ARBA" id="ARBA00022833"/>
    </source>
</evidence>
<gene>
    <name evidence="7" type="ORF">CYMTET_31136</name>
</gene>
<dbReference type="GO" id="GO:0008270">
    <property type="term" value="F:zinc ion binding"/>
    <property type="evidence" value="ECO:0007669"/>
    <property type="project" value="UniProtKB-KW"/>
</dbReference>
<feature type="region of interest" description="Disordered" evidence="5">
    <location>
        <begin position="32"/>
        <end position="97"/>
    </location>
</feature>
<dbReference type="InterPro" id="IPR010666">
    <property type="entry name" value="Znf_GRF"/>
</dbReference>
<dbReference type="EMBL" id="LGRX02018393">
    <property type="protein sequence ID" value="KAK3259882.1"/>
    <property type="molecule type" value="Genomic_DNA"/>
</dbReference>
<evidence type="ECO:0000256" key="4">
    <source>
        <dbReference type="PROSITE-ProRule" id="PRU01343"/>
    </source>
</evidence>
<evidence type="ECO:0000313" key="8">
    <source>
        <dbReference type="Proteomes" id="UP001190700"/>
    </source>
</evidence>
<keyword evidence="2 4" id="KW-0863">Zinc-finger</keyword>
<sequence length="224" mass="24375">MDLQSALDSPAFQALPPLPAVLHWFRTRSGTPLSTTHPPPVDNTPITGHVISSLHQTPSPSTPFSPAPVQTHTPAPTFASAPTATQPPPPAPSQVHRKHGIDLNLQCKCGVNMVSRTCARGQAQNLGRCFFSCPNKDMRKDKGDPNNGCKSFVWADEIIHSLCSTARQMQQFQINSMNKLDPNLSKTIYPDGIPFLYPEDPHFPSNSFPNRASSASLSDILSSR</sequence>
<feature type="domain" description="GRF-type" evidence="6">
    <location>
        <begin position="107"/>
        <end position="158"/>
    </location>
</feature>
<dbReference type="AlphaFoldDB" id="A0AAE0FHE4"/>
<keyword evidence="8" id="KW-1185">Reference proteome</keyword>
<keyword evidence="3" id="KW-0862">Zinc</keyword>
<organism evidence="7 8">
    <name type="scientific">Cymbomonas tetramitiformis</name>
    <dbReference type="NCBI Taxonomy" id="36881"/>
    <lineage>
        <taxon>Eukaryota</taxon>
        <taxon>Viridiplantae</taxon>
        <taxon>Chlorophyta</taxon>
        <taxon>Pyramimonadophyceae</taxon>
        <taxon>Pyramimonadales</taxon>
        <taxon>Pyramimonadaceae</taxon>
        <taxon>Cymbomonas</taxon>
    </lineage>
</organism>